<dbReference type="PANTHER" id="PTHR35689">
    <property type="entry name" value="EARLY ENDOSOME ANTIGEN"/>
    <property type="match status" value="1"/>
</dbReference>
<dbReference type="Proteomes" id="UP001206925">
    <property type="component" value="Unassembled WGS sequence"/>
</dbReference>
<comment type="caution">
    <text evidence="2">The sequence shown here is derived from an EMBL/GenBank/DDBJ whole genome shotgun (WGS) entry which is preliminary data.</text>
</comment>
<name>A0AAD5GCP5_AMBAR</name>
<dbReference type="AlphaFoldDB" id="A0AAD5GCP5"/>
<proteinExistence type="predicted"/>
<gene>
    <name evidence="2" type="ORF">M8C21_014183</name>
</gene>
<sequence length="93" mass="10644">MVKAFPMKRASLLFYDLVSPHHILALASEVKNLQKDKDMLRMNLIKAEAEVEALFDENNTLDEKYTRLTNLLDSEGIHSSGSMKMMMMIRGNL</sequence>
<keyword evidence="3" id="KW-1185">Reference proteome</keyword>
<protein>
    <submittedName>
        <fullName evidence="2">Uncharacterized protein</fullName>
    </submittedName>
</protein>
<keyword evidence="1" id="KW-0175">Coiled coil</keyword>
<evidence type="ECO:0000256" key="1">
    <source>
        <dbReference type="SAM" id="Coils"/>
    </source>
</evidence>
<organism evidence="2 3">
    <name type="scientific">Ambrosia artemisiifolia</name>
    <name type="common">Common ragweed</name>
    <dbReference type="NCBI Taxonomy" id="4212"/>
    <lineage>
        <taxon>Eukaryota</taxon>
        <taxon>Viridiplantae</taxon>
        <taxon>Streptophyta</taxon>
        <taxon>Embryophyta</taxon>
        <taxon>Tracheophyta</taxon>
        <taxon>Spermatophyta</taxon>
        <taxon>Magnoliopsida</taxon>
        <taxon>eudicotyledons</taxon>
        <taxon>Gunneridae</taxon>
        <taxon>Pentapetalae</taxon>
        <taxon>asterids</taxon>
        <taxon>campanulids</taxon>
        <taxon>Asterales</taxon>
        <taxon>Asteraceae</taxon>
        <taxon>Asteroideae</taxon>
        <taxon>Heliantheae alliance</taxon>
        <taxon>Heliantheae</taxon>
        <taxon>Ambrosia</taxon>
    </lineage>
</organism>
<evidence type="ECO:0000313" key="2">
    <source>
        <dbReference type="EMBL" id="KAI7737412.1"/>
    </source>
</evidence>
<dbReference type="PANTHER" id="PTHR35689:SF1">
    <property type="entry name" value="EARLY ENDOSOME ANTIGEN"/>
    <property type="match status" value="1"/>
</dbReference>
<feature type="coiled-coil region" evidence="1">
    <location>
        <begin position="23"/>
        <end position="64"/>
    </location>
</feature>
<accession>A0AAD5GCP5</accession>
<dbReference type="EMBL" id="JAMZMK010009031">
    <property type="protein sequence ID" value="KAI7737412.1"/>
    <property type="molecule type" value="Genomic_DNA"/>
</dbReference>
<reference evidence="2" key="1">
    <citation type="submission" date="2022-06" db="EMBL/GenBank/DDBJ databases">
        <title>Uncovering the hologenomic basis of an extraordinary plant invasion.</title>
        <authorList>
            <person name="Bieker V.C."/>
            <person name="Martin M.D."/>
            <person name="Gilbert T."/>
            <person name="Hodgins K."/>
            <person name="Battlay P."/>
            <person name="Petersen B."/>
            <person name="Wilson J."/>
        </authorList>
    </citation>
    <scope>NUCLEOTIDE SEQUENCE</scope>
    <source>
        <strain evidence="2">AA19_3_7</strain>
        <tissue evidence="2">Leaf</tissue>
    </source>
</reference>
<evidence type="ECO:0000313" key="3">
    <source>
        <dbReference type="Proteomes" id="UP001206925"/>
    </source>
</evidence>